<organism evidence="3 4">
    <name type="scientific">Taenia crassiceps</name>
    <dbReference type="NCBI Taxonomy" id="6207"/>
    <lineage>
        <taxon>Eukaryota</taxon>
        <taxon>Metazoa</taxon>
        <taxon>Spiralia</taxon>
        <taxon>Lophotrochozoa</taxon>
        <taxon>Platyhelminthes</taxon>
        <taxon>Cestoda</taxon>
        <taxon>Eucestoda</taxon>
        <taxon>Cyclophyllidea</taxon>
        <taxon>Taeniidae</taxon>
        <taxon>Taenia</taxon>
    </lineage>
</organism>
<dbReference type="Proteomes" id="UP001651158">
    <property type="component" value="Unassembled WGS sequence"/>
</dbReference>
<protein>
    <recommendedName>
        <fullName evidence="1">Ribosome-recycling factor, mitochondrial</fullName>
    </recommendedName>
    <alternativeName>
        <fullName evidence="2">Ribosome-releasing factor, mitochondrial</fullName>
    </alternativeName>
</protein>
<comment type="caution">
    <text evidence="3">The sequence shown here is derived from an EMBL/GenBank/DDBJ whole genome shotgun (WGS) entry which is preliminary data.</text>
</comment>
<dbReference type="SUPFAM" id="SSF55194">
    <property type="entry name" value="Ribosome recycling factor, RRF"/>
    <property type="match status" value="1"/>
</dbReference>
<keyword evidence="4" id="KW-1185">Reference proteome</keyword>
<evidence type="ECO:0000313" key="3">
    <source>
        <dbReference type="EMBL" id="KAL5103209.1"/>
    </source>
</evidence>
<dbReference type="EMBL" id="JAKROA010000019">
    <property type="protein sequence ID" value="KAL5103209.1"/>
    <property type="molecule type" value="Genomic_DNA"/>
</dbReference>
<evidence type="ECO:0000313" key="4">
    <source>
        <dbReference type="Proteomes" id="UP001651158"/>
    </source>
</evidence>
<reference evidence="3 4" key="1">
    <citation type="journal article" date="2022" name="Front. Cell. Infect. Microbiol.">
        <title>The Genomes of Two Strains of Taenia crassiceps the Animal Model for the Study of Human Cysticercosis.</title>
        <authorList>
            <person name="Bobes R.J."/>
            <person name="Estrada K."/>
            <person name="Rios-Valencia D.G."/>
            <person name="Calderon-Gallegos A."/>
            <person name="de la Torre P."/>
            <person name="Carrero J.C."/>
            <person name="Sanchez-Flores A."/>
            <person name="Laclette J.P."/>
        </authorList>
    </citation>
    <scope>NUCLEOTIDE SEQUENCE [LARGE SCALE GENOMIC DNA]</scope>
    <source>
        <strain evidence="3">WFUcys</strain>
    </source>
</reference>
<evidence type="ECO:0000256" key="1">
    <source>
        <dbReference type="ARBA" id="ARBA00020581"/>
    </source>
</evidence>
<dbReference type="Gene3D" id="1.10.132.20">
    <property type="entry name" value="Ribosome-recycling factor"/>
    <property type="match status" value="1"/>
</dbReference>
<name>A0ABR4Q123_9CEST</name>
<dbReference type="InterPro" id="IPR036191">
    <property type="entry name" value="RRF_sf"/>
</dbReference>
<evidence type="ECO:0000256" key="2">
    <source>
        <dbReference type="ARBA" id="ARBA00033107"/>
    </source>
</evidence>
<sequence length="269" mass="29997">MLLAVSKASLRVFSGSAPPNFALRSLFQTVSPRRAICSCKFPEVNSRVPPYQPVFALTGELKRQIKEEEMMREYAKVVSRFQDDLYRKLCLKLTPEVLYSIPIPSERVQLGEVATITSLTSFPSPGGQPASQILIDLSGRPDLAAAAKAAISQFLSEDTEPPSSKRAKAKSCSDLIQDVNQAQFTVRLRTLITGDIRDELARKGRDMLNRTKKEMDRIYQKFSKSISAMKSLSEDDKHAADEYLKAVVKAQHAAAEQAWKAKEEELLNC</sequence>
<accession>A0ABR4Q123</accession>
<proteinExistence type="predicted"/>
<gene>
    <name evidence="3" type="ORF">TcWFU_000944</name>
</gene>